<dbReference type="PANTHER" id="PTHR34883">
    <property type="entry name" value="SERINE-RICH PROTEIN, PUTATIVE-RELATED-RELATED"/>
    <property type="match status" value="1"/>
</dbReference>
<dbReference type="STRING" id="1051891.A0A0C3MFT6"/>
<dbReference type="EMBL" id="KN822954">
    <property type="protein sequence ID" value="KIO32587.1"/>
    <property type="molecule type" value="Genomic_DNA"/>
</dbReference>
<keyword evidence="4" id="KW-1185">Reference proteome</keyword>
<protein>
    <recommendedName>
        <fullName evidence="5">Cupredoxin</fullName>
    </recommendedName>
</protein>
<evidence type="ECO:0000313" key="4">
    <source>
        <dbReference type="Proteomes" id="UP000054248"/>
    </source>
</evidence>
<dbReference type="Proteomes" id="UP000054248">
    <property type="component" value="Unassembled WGS sequence"/>
</dbReference>
<organism evidence="3 4">
    <name type="scientific">Tulasnella calospora MUT 4182</name>
    <dbReference type="NCBI Taxonomy" id="1051891"/>
    <lineage>
        <taxon>Eukaryota</taxon>
        <taxon>Fungi</taxon>
        <taxon>Dikarya</taxon>
        <taxon>Basidiomycota</taxon>
        <taxon>Agaricomycotina</taxon>
        <taxon>Agaricomycetes</taxon>
        <taxon>Cantharellales</taxon>
        <taxon>Tulasnellaceae</taxon>
        <taxon>Tulasnella</taxon>
    </lineage>
</organism>
<feature type="region of interest" description="Disordered" evidence="1">
    <location>
        <begin position="143"/>
        <end position="164"/>
    </location>
</feature>
<evidence type="ECO:0000313" key="3">
    <source>
        <dbReference type="EMBL" id="KIO32587.1"/>
    </source>
</evidence>
<dbReference type="PANTHER" id="PTHR34883:SF4">
    <property type="entry name" value="CUPREDOXIN"/>
    <property type="match status" value="1"/>
</dbReference>
<dbReference type="InterPro" id="IPR052953">
    <property type="entry name" value="Ser-rich/MCO-related"/>
</dbReference>
<dbReference type="AlphaFoldDB" id="A0A0C3MFT6"/>
<dbReference type="Gene3D" id="2.60.40.420">
    <property type="entry name" value="Cupredoxins - blue copper proteins"/>
    <property type="match status" value="2"/>
</dbReference>
<feature type="region of interest" description="Disordered" evidence="1">
    <location>
        <begin position="307"/>
        <end position="333"/>
    </location>
</feature>
<reference evidence="3 4" key="1">
    <citation type="submission" date="2014-04" db="EMBL/GenBank/DDBJ databases">
        <authorList>
            <consortium name="DOE Joint Genome Institute"/>
            <person name="Kuo A."/>
            <person name="Girlanda M."/>
            <person name="Perotto S."/>
            <person name="Kohler A."/>
            <person name="Nagy L.G."/>
            <person name="Floudas D."/>
            <person name="Copeland A."/>
            <person name="Barry K.W."/>
            <person name="Cichocki N."/>
            <person name="Veneault-Fourrey C."/>
            <person name="LaButti K."/>
            <person name="Lindquist E.A."/>
            <person name="Lipzen A."/>
            <person name="Lundell T."/>
            <person name="Morin E."/>
            <person name="Murat C."/>
            <person name="Sun H."/>
            <person name="Tunlid A."/>
            <person name="Henrissat B."/>
            <person name="Grigoriev I.V."/>
            <person name="Hibbett D.S."/>
            <person name="Martin F."/>
            <person name="Nordberg H.P."/>
            <person name="Cantor M.N."/>
            <person name="Hua S.X."/>
        </authorList>
    </citation>
    <scope>NUCLEOTIDE SEQUENCE [LARGE SCALE GENOMIC DNA]</scope>
    <source>
        <strain evidence="3 4">MUT 4182</strain>
    </source>
</reference>
<dbReference type="CDD" id="cd00920">
    <property type="entry name" value="Cupredoxin"/>
    <property type="match status" value="2"/>
</dbReference>
<dbReference type="HOGENOM" id="CLU_797383_0_0_1"/>
<feature type="signal peptide" evidence="2">
    <location>
        <begin position="1"/>
        <end position="22"/>
    </location>
</feature>
<name>A0A0C3MFT6_9AGAM</name>
<feature type="chain" id="PRO_5002179875" description="Cupredoxin" evidence="2">
    <location>
        <begin position="23"/>
        <end position="348"/>
    </location>
</feature>
<dbReference type="OrthoDB" id="1921208at2759"/>
<evidence type="ECO:0000256" key="2">
    <source>
        <dbReference type="SAM" id="SignalP"/>
    </source>
</evidence>
<proteinExistence type="predicted"/>
<feature type="compositionally biased region" description="Basic and acidic residues" evidence="1">
    <location>
        <begin position="307"/>
        <end position="322"/>
    </location>
</feature>
<gene>
    <name evidence="3" type="ORF">M407DRAFT_66516</name>
</gene>
<sequence length="348" mass="38247">MLFKSILTASLAILSSALFAEARKSKTHDVIVGGAAGLVYTPNQVHAKVGDYVKFHFQFKNHTVTQSSFDEPCEPLKGGFDSGFRLTMPLLSSMPVAMDAKKGPTFTIEVKDENPIWVHCEQVDHCPSGMVFAVNAPKKGNTFKKSSQALGQPPTGSPSTARVNHRVPSKTHDVIVGGAAGLVYTPNQVHAEVGDHVKFHFQFKNHTVTQSSFDEPCEPLKGGFDSGFMPVAMDAKKGPTFTIEVKDENPIWVHCEQVDHCPSGMVFAVNAPKKGNTFKKVSDSHFFRKFTVLTTFLLQFLKAAKKSGKDEYHDGGSYKRSDEDAEEDIEEKRSLLSRITGKRDVVEA</sequence>
<evidence type="ECO:0000256" key="1">
    <source>
        <dbReference type="SAM" id="MobiDB-lite"/>
    </source>
</evidence>
<evidence type="ECO:0008006" key="5">
    <source>
        <dbReference type="Google" id="ProtNLM"/>
    </source>
</evidence>
<dbReference type="SUPFAM" id="SSF49503">
    <property type="entry name" value="Cupredoxins"/>
    <property type="match status" value="2"/>
</dbReference>
<reference evidence="4" key="2">
    <citation type="submission" date="2015-01" db="EMBL/GenBank/DDBJ databases">
        <title>Evolutionary Origins and Diversification of the Mycorrhizal Mutualists.</title>
        <authorList>
            <consortium name="DOE Joint Genome Institute"/>
            <consortium name="Mycorrhizal Genomics Consortium"/>
            <person name="Kohler A."/>
            <person name="Kuo A."/>
            <person name="Nagy L.G."/>
            <person name="Floudas D."/>
            <person name="Copeland A."/>
            <person name="Barry K.W."/>
            <person name="Cichocki N."/>
            <person name="Veneault-Fourrey C."/>
            <person name="LaButti K."/>
            <person name="Lindquist E.A."/>
            <person name="Lipzen A."/>
            <person name="Lundell T."/>
            <person name="Morin E."/>
            <person name="Murat C."/>
            <person name="Riley R."/>
            <person name="Ohm R."/>
            <person name="Sun H."/>
            <person name="Tunlid A."/>
            <person name="Henrissat B."/>
            <person name="Grigoriev I.V."/>
            <person name="Hibbett D.S."/>
            <person name="Martin F."/>
        </authorList>
    </citation>
    <scope>NUCLEOTIDE SEQUENCE [LARGE SCALE GENOMIC DNA]</scope>
    <source>
        <strain evidence="4">MUT 4182</strain>
    </source>
</reference>
<accession>A0A0C3MFT6</accession>
<dbReference type="InterPro" id="IPR008972">
    <property type="entry name" value="Cupredoxin"/>
</dbReference>
<keyword evidence="2" id="KW-0732">Signal</keyword>